<gene>
    <name evidence="2" type="ORF">PSAL00342_LOCUS2014</name>
</gene>
<dbReference type="InterPro" id="IPR036291">
    <property type="entry name" value="NAD(P)-bd_dom_sf"/>
</dbReference>
<sequence>MRGTVAMDSKFLGKRLNKTSIAKARKNASAERGGRLARLAVRNENVLIANTKGGGHAFIGLYLARKLTSDGHKVTILNDGDASKVTAKAPYDQYDKLADEGVEILWGSPADEGVVQGLAGKFDVVYDNNGKDLDTCKPLIDAFKGTVKNFVFVSSAGMYKPDNIEPCAIEDSERKSSAGHYGVEEYLAESGAPFTIFRPLYIYGKFTAKGAYLDFYLDRTMRGRPVPIPAPGIQMTSLTHVEDVASMMSMVIGNDKAIGKSFNLCSDRYISLAGIANMCGKVAGKDVEIVLYDPKTFDPKKDVGFPMRASHFFASPQKAKEELGWTPSHRLMEDLEEVIADYKASGRLEKDIDFSVDDKILASAGKVPVSV</sequence>
<evidence type="ECO:0000259" key="1">
    <source>
        <dbReference type="Pfam" id="PF05368"/>
    </source>
</evidence>
<feature type="domain" description="NmrA-like" evidence="1">
    <location>
        <begin position="59"/>
        <end position="319"/>
    </location>
</feature>
<proteinExistence type="predicted"/>
<dbReference type="GO" id="GO:0005996">
    <property type="term" value="P:monosaccharide metabolic process"/>
    <property type="evidence" value="ECO:0007669"/>
    <property type="project" value="TreeGrafter"/>
</dbReference>
<protein>
    <recommendedName>
        <fullName evidence="1">NmrA-like domain-containing protein</fullName>
    </recommendedName>
</protein>
<dbReference type="PANTHER" id="PTHR43725:SF6">
    <property type="entry name" value="CHLOROPLAST STEM-LOOP BINDING PROTEIN OF 41 KDA A, CHLOROPLASTIC"/>
    <property type="match status" value="1"/>
</dbReference>
<name>A0A7S3XCX0_9CHLO</name>
<reference evidence="2" key="1">
    <citation type="submission" date="2021-01" db="EMBL/GenBank/DDBJ databases">
        <authorList>
            <person name="Corre E."/>
            <person name="Pelletier E."/>
            <person name="Niang G."/>
            <person name="Scheremetjew M."/>
            <person name="Finn R."/>
            <person name="Kale V."/>
            <person name="Holt S."/>
            <person name="Cochrane G."/>
            <person name="Meng A."/>
            <person name="Brown T."/>
            <person name="Cohen L."/>
        </authorList>
    </citation>
    <scope>NUCLEOTIDE SEQUENCE</scope>
    <source>
        <strain evidence="2">CCMP1897</strain>
    </source>
</reference>
<dbReference type="GO" id="GO:0003978">
    <property type="term" value="F:UDP-glucose 4-epimerase activity"/>
    <property type="evidence" value="ECO:0007669"/>
    <property type="project" value="TreeGrafter"/>
</dbReference>
<dbReference type="AlphaFoldDB" id="A0A7S3XCX0"/>
<evidence type="ECO:0000313" key="2">
    <source>
        <dbReference type="EMBL" id="CAE0608197.1"/>
    </source>
</evidence>
<dbReference type="EMBL" id="HBIS01002262">
    <property type="protein sequence ID" value="CAE0608197.1"/>
    <property type="molecule type" value="Transcribed_RNA"/>
</dbReference>
<accession>A0A7S3XCX0</accession>
<organism evidence="2">
    <name type="scientific">Picocystis salinarum</name>
    <dbReference type="NCBI Taxonomy" id="88271"/>
    <lineage>
        <taxon>Eukaryota</taxon>
        <taxon>Viridiplantae</taxon>
        <taxon>Chlorophyta</taxon>
        <taxon>Picocystophyceae</taxon>
        <taxon>Picocystales</taxon>
        <taxon>Picocystaceae</taxon>
        <taxon>Picocystis</taxon>
    </lineage>
</organism>
<dbReference type="GO" id="GO:0005829">
    <property type="term" value="C:cytosol"/>
    <property type="evidence" value="ECO:0007669"/>
    <property type="project" value="TreeGrafter"/>
</dbReference>
<dbReference type="Pfam" id="PF05368">
    <property type="entry name" value="NmrA"/>
    <property type="match status" value="1"/>
</dbReference>
<dbReference type="SUPFAM" id="SSF51735">
    <property type="entry name" value="NAD(P)-binding Rossmann-fold domains"/>
    <property type="match status" value="1"/>
</dbReference>
<dbReference type="PANTHER" id="PTHR43725">
    <property type="entry name" value="UDP-GLUCOSE 4-EPIMERASE"/>
    <property type="match status" value="1"/>
</dbReference>
<dbReference type="Gene3D" id="3.40.50.720">
    <property type="entry name" value="NAD(P)-binding Rossmann-like Domain"/>
    <property type="match status" value="1"/>
</dbReference>
<dbReference type="InterPro" id="IPR008030">
    <property type="entry name" value="NmrA-like"/>
</dbReference>